<feature type="region of interest" description="Disordered" evidence="6">
    <location>
        <begin position="379"/>
        <end position="413"/>
    </location>
</feature>
<dbReference type="KEGG" id="vcn:VOLCADRAFT_98253"/>
<feature type="region of interest" description="Disordered" evidence="6">
    <location>
        <begin position="504"/>
        <end position="602"/>
    </location>
</feature>
<feature type="region of interest" description="Disordered" evidence="6">
    <location>
        <begin position="448"/>
        <end position="488"/>
    </location>
</feature>
<dbReference type="Gene3D" id="2.130.10.10">
    <property type="entry name" value="YVTN repeat-like/Quinoprotein amine dehydrogenase"/>
    <property type="match status" value="2"/>
</dbReference>
<dbReference type="PROSITE" id="PS50294">
    <property type="entry name" value="WD_REPEATS_REGION"/>
    <property type="match status" value="1"/>
</dbReference>
<dbReference type="Pfam" id="PF00400">
    <property type="entry name" value="WD40"/>
    <property type="match status" value="2"/>
</dbReference>
<evidence type="ECO:0000256" key="3">
    <source>
        <dbReference type="ARBA" id="ARBA00022737"/>
    </source>
</evidence>
<dbReference type="OrthoDB" id="196858at2759"/>
<dbReference type="GO" id="GO:0048188">
    <property type="term" value="C:Set1C/COMPASS complex"/>
    <property type="evidence" value="ECO:0007669"/>
    <property type="project" value="InterPro"/>
</dbReference>
<dbReference type="InterPro" id="IPR036322">
    <property type="entry name" value="WD40_repeat_dom_sf"/>
</dbReference>
<dbReference type="PANTHER" id="PTHR44040:SF1">
    <property type="entry name" value="RETINOBLASTOMA-BINDING PROTEIN 5"/>
    <property type="match status" value="1"/>
</dbReference>
<feature type="compositionally biased region" description="Gly residues" evidence="6">
    <location>
        <begin position="386"/>
        <end position="409"/>
    </location>
</feature>
<keyword evidence="3" id="KW-0677">Repeat</keyword>
<evidence type="ECO:0000313" key="8">
    <source>
        <dbReference type="Proteomes" id="UP000001058"/>
    </source>
</evidence>
<dbReference type="AlphaFoldDB" id="D8UEY9"/>
<keyword evidence="8" id="KW-1185">Reference proteome</keyword>
<feature type="repeat" description="WD" evidence="5">
    <location>
        <begin position="56"/>
        <end position="82"/>
    </location>
</feature>
<sequence length="602" mass="62714">MSFNRRGTLLAARADIAPRDMQLVQSKDMLSSGISTHAVWRPSSWDTSKASGGGAVTSVAWSRNGQNMLSGSEDQSIILWDLVTCSKICQLSMRSPILRVSLSPHPPHIAVVSLTEGTPVLVDFTSQQQQLLALAGDGAEPAPSRGGGAGGGGTGNAMLAIFNRQGDMIIGSQIRGAISVVDVASRKILDVVRLPNSGRVVDLVFNRKGNLLLATCTDQRVRMYEMATRGSLADAAVPTEAQLSEALANRAVKSGSVLHGESGLLRPVRDFQNAVERTPWRSATFSCDSEHVAGATAAKAQLQIYIWNRLLGNMEHLLEGPKESALELAWHPLRSLLLSCASSGRIYIWAKPHAENWSAFAPDFKELDENTEYVEREDEFDWNTPGAGGDLGLPGAADGGGGGTGGEGDPGSVVLDVLTRESQPVFSSDDEESSAQELLYLPVIIERELPPGGRPDEGDGEVEGDGGGGDTGEQPSGTMGPTAAGPEGPQAQQALLMQMQQQMGRLAQFPRRNGSSGAGRSGNGSSGGGGGGGRGGPGGPRGSRRDPAGDGGGGAGLGFGAGGGGGGAVKQEQEDWEDFEGGCGLPGGRKRKVQFDEDAPER</sequence>
<organism evidence="8">
    <name type="scientific">Volvox carteri f. nagariensis</name>
    <dbReference type="NCBI Taxonomy" id="3068"/>
    <lineage>
        <taxon>Eukaryota</taxon>
        <taxon>Viridiplantae</taxon>
        <taxon>Chlorophyta</taxon>
        <taxon>core chlorophytes</taxon>
        <taxon>Chlorophyceae</taxon>
        <taxon>CS clade</taxon>
        <taxon>Chlamydomonadales</taxon>
        <taxon>Volvocaceae</taxon>
        <taxon>Volvox</taxon>
    </lineage>
</organism>
<evidence type="ECO:0000256" key="5">
    <source>
        <dbReference type="PROSITE-ProRule" id="PRU00221"/>
    </source>
</evidence>
<keyword evidence="2 5" id="KW-0853">WD repeat</keyword>
<dbReference type="InterPro" id="IPR019775">
    <property type="entry name" value="WD40_repeat_CS"/>
</dbReference>
<dbReference type="PROSITE" id="PS50082">
    <property type="entry name" value="WD_REPEATS_2"/>
    <property type="match status" value="1"/>
</dbReference>
<dbReference type="SUPFAM" id="SSF50978">
    <property type="entry name" value="WD40 repeat-like"/>
    <property type="match status" value="1"/>
</dbReference>
<dbReference type="eggNOG" id="KOG1273">
    <property type="taxonomic scope" value="Eukaryota"/>
</dbReference>
<evidence type="ECO:0000256" key="4">
    <source>
        <dbReference type="ARBA" id="ARBA00023242"/>
    </source>
</evidence>
<feature type="compositionally biased region" description="Basic and acidic residues" evidence="6">
    <location>
        <begin position="448"/>
        <end position="457"/>
    </location>
</feature>
<proteinExistence type="predicted"/>
<feature type="compositionally biased region" description="Low complexity" evidence="6">
    <location>
        <begin position="504"/>
        <end position="515"/>
    </location>
</feature>
<dbReference type="InterPro" id="IPR037850">
    <property type="entry name" value="RBBP5/Swd1"/>
</dbReference>
<dbReference type="FunCoup" id="D8UEY9">
    <property type="interactions" value="1551"/>
</dbReference>
<feature type="compositionally biased region" description="Low complexity" evidence="6">
    <location>
        <begin position="472"/>
        <end position="488"/>
    </location>
</feature>
<dbReference type="STRING" id="3068.D8UEY9"/>
<evidence type="ECO:0000256" key="1">
    <source>
        <dbReference type="ARBA" id="ARBA00004123"/>
    </source>
</evidence>
<dbReference type="InParanoid" id="D8UEY9"/>
<dbReference type="RefSeq" id="XP_002957228.1">
    <property type="nucleotide sequence ID" value="XM_002957182.1"/>
</dbReference>
<gene>
    <name evidence="7" type="ORF">VOLCADRAFT_98253</name>
</gene>
<keyword evidence="4" id="KW-0539">Nucleus</keyword>
<dbReference type="PANTHER" id="PTHR44040">
    <property type="entry name" value="RETINOBLASTOMA-BINDING PROTEIN 5"/>
    <property type="match status" value="1"/>
</dbReference>
<evidence type="ECO:0000313" key="7">
    <source>
        <dbReference type="EMBL" id="EFJ41726.1"/>
    </source>
</evidence>
<dbReference type="GeneID" id="9620669"/>
<evidence type="ECO:0000256" key="6">
    <source>
        <dbReference type="SAM" id="MobiDB-lite"/>
    </source>
</evidence>
<feature type="compositionally biased region" description="Gly residues" evidence="6">
    <location>
        <begin position="516"/>
        <end position="541"/>
    </location>
</feature>
<dbReference type="SMART" id="SM00320">
    <property type="entry name" value="WD40"/>
    <property type="match status" value="4"/>
</dbReference>
<dbReference type="Proteomes" id="UP000001058">
    <property type="component" value="Unassembled WGS sequence"/>
</dbReference>
<reference evidence="7 8" key="1">
    <citation type="journal article" date="2010" name="Science">
        <title>Genomic analysis of organismal complexity in the multicellular green alga Volvox carteri.</title>
        <authorList>
            <person name="Prochnik S.E."/>
            <person name="Umen J."/>
            <person name="Nedelcu A.M."/>
            <person name="Hallmann A."/>
            <person name="Miller S.M."/>
            <person name="Nishii I."/>
            <person name="Ferris P."/>
            <person name="Kuo A."/>
            <person name="Mitros T."/>
            <person name="Fritz-Laylin L.K."/>
            <person name="Hellsten U."/>
            <person name="Chapman J."/>
            <person name="Simakov O."/>
            <person name="Rensing S.A."/>
            <person name="Terry A."/>
            <person name="Pangilinan J."/>
            <person name="Kapitonov V."/>
            <person name="Jurka J."/>
            <person name="Salamov A."/>
            <person name="Shapiro H."/>
            <person name="Schmutz J."/>
            <person name="Grimwood J."/>
            <person name="Lindquist E."/>
            <person name="Lucas S."/>
            <person name="Grigoriev I.V."/>
            <person name="Schmitt R."/>
            <person name="Kirk D."/>
            <person name="Rokhsar D.S."/>
        </authorList>
    </citation>
    <scope>NUCLEOTIDE SEQUENCE [LARGE SCALE GENOMIC DNA]</scope>
    <source>
        <strain evidence="8">f. Nagariensis / Eve</strain>
    </source>
</reference>
<protein>
    <submittedName>
        <fullName evidence="7">Uncharacterized protein</fullName>
    </submittedName>
</protein>
<comment type="subcellular location">
    <subcellularLocation>
        <location evidence="1">Nucleus</location>
    </subcellularLocation>
</comment>
<dbReference type="EMBL" id="GL378391">
    <property type="protein sequence ID" value="EFJ41726.1"/>
    <property type="molecule type" value="Genomic_DNA"/>
</dbReference>
<dbReference type="InterPro" id="IPR001680">
    <property type="entry name" value="WD40_rpt"/>
</dbReference>
<evidence type="ECO:0000256" key="2">
    <source>
        <dbReference type="ARBA" id="ARBA00022574"/>
    </source>
</evidence>
<accession>D8UEY9</accession>
<dbReference type="InterPro" id="IPR015943">
    <property type="entry name" value="WD40/YVTN_repeat-like_dom_sf"/>
</dbReference>
<dbReference type="PROSITE" id="PS00678">
    <property type="entry name" value="WD_REPEATS_1"/>
    <property type="match status" value="1"/>
</dbReference>
<name>D8UEY9_VOLCA</name>
<feature type="compositionally biased region" description="Gly residues" evidence="6">
    <location>
        <begin position="549"/>
        <end position="568"/>
    </location>
</feature>